<evidence type="ECO:0000259" key="1">
    <source>
        <dbReference type="Pfam" id="PF01551"/>
    </source>
</evidence>
<comment type="caution">
    <text evidence="2">The sequence shown here is derived from an EMBL/GenBank/DDBJ whole genome shotgun (WGS) entry which is preliminary data.</text>
</comment>
<feature type="domain" description="M23ase beta-sheet core" evidence="1">
    <location>
        <begin position="154"/>
        <end position="240"/>
    </location>
</feature>
<dbReference type="InterPro" id="IPR050570">
    <property type="entry name" value="Cell_wall_metabolism_enzyme"/>
</dbReference>
<evidence type="ECO:0000313" key="2">
    <source>
        <dbReference type="EMBL" id="MDQ0158755.1"/>
    </source>
</evidence>
<dbReference type="Proteomes" id="UP001224359">
    <property type="component" value="Unassembled WGS sequence"/>
</dbReference>
<gene>
    <name evidence="2" type="ORF">J2S77_000711</name>
</gene>
<proteinExistence type="predicted"/>
<name>A0ABT9VCQ5_9BACI</name>
<dbReference type="Pfam" id="PF01551">
    <property type="entry name" value="Peptidase_M23"/>
    <property type="match status" value="1"/>
</dbReference>
<dbReference type="RefSeq" id="WP_306974689.1">
    <property type="nucleotide sequence ID" value="NZ_JAUSTQ010000002.1"/>
</dbReference>
<dbReference type="CDD" id="cd12797">
    <property type="entry name" value="M23_peptidase"/>
    <property type="match status" value="1"/>
</dbReference>
<reference evidence="2 3" key="1">
    <citation type="submission" date="2023-07" db="EMBL/GenBank/DDBJ databases">
        <title>Genomic Encyclopedia of Type Strains, Phase IV (KMG-IV): sequencing the most valuable type-strain genomes for metagenomic binning, comparative biology and taxonomic classification.</title>
        <authorList>
            <person name="Goeker M."/>
        </authorList>
    </citation>
    <scope>NUCLEOTIDE SEQUENCE [LARGE SCALE GENOMIC DNA]</scope>
    <source>
        <strain evidence="2 3">DSM 16460</strain>
    </source>
</reference>
<dbReference type="PANTHER" id="PTHR21666">
    <property type="entry name" value="PEPTIDASE-RELATED"/>
    <property type="match status" value="1"/>
</dbReference>
<dbReference type="SUPFAM" id="SSF51261">
    <property type="entry name" value="Duplicated hybrid motif"/>
    <property type="match status" value="1"/>
</dbReference>
<dbReference type="InterPro" id="IPR016047">
    <property type="entry name" value="M23ase_b-sheet_dom"/>
</dbReference>
<dbReference type="EMBL" id="JAUSTQ010000002">
    <property type="protein sequence ID" value="MDQ0158755.1"/>
    <property type="molecule type" value="Genomic_DNA"/>
</dbReference>
<evidence type="ECO:0000313" key="3">
    <source>
        <dbReference type="Proteomes" id="UP001224359"/>
    </source>
</evidence>
<keyword evidence="3" id="KW-1185">Reference proteome</keyword>
<protein>
    <submittedName>
        <fullName evidence="2">Stage IV sporulation protein FA</fullName>
    </submittedName>
</protein>
<dbReference type="InterPro" id="IPR011055">
    <property type="entry name" value="Dup_hybrid_motif"/>
</dbReference>
<dbReference type="Gene3D" id="2.70.70.10">
    <property type="entry name" value="Glucose Permease (Domain IIA)"/>
    <property type="match status" value="1"/>
</dbReference>
<organism evidence="2 3">
    <name type="scientific">Alkalibacillus salilacus</name>
    <dbReference type="NCBI Taxonomy" id="284582"/>
    <lineage>
        <taxon>Bacteria</taxon>
        <taxon>Bacillati</taxon>
        <taxon>Bacillota</taxon>
        <taxon>Bacilli</taxon>
        <taxon>Bacillales</taxon>
        <taxon>Bacillaceae</taxon>
        <taxon>Alkalibacillus</taxon>
    </lineage>
</organism>
<dbReference type="PANTHER" id="PTHR21666:SF274">
    <property type="entry name" value="STAGE IV SPORULATION PROTEIN FA"/>
    <property type="match status" value="1"/>
</dbReference>
<sequence length="247" mass="27628">MNKRVEKIREDIAKRKLRERKKLHQHPNMLPSNEEMHGMTSIPQSDDFNWTTYVMSFLRKGVLALALFLGVLLLSQSNSSWANQMDSHVDQLLTDDLPFATVQAWYDSHIATMFVSTGFDAPVNEPSEPNQAMLVNGLNENQVTSMEDHLLVDITEEQTIHPIEKGTVLFAGNKEETGKTIVVQHEDGSETVYGHLSSIDVFHYQFVGPSDTLGSISPEAASEEASLYFAVENQNESVDPVPVILGR</sequence>
<accession>A0ABT9VCQ5</accession>